<organism evidence="1 2">
    <name type="scientific">Cladophialophora bantiana (strain ATCC 10958 / CBS 173.52 / CDC B-1940 / NIH 8579)</name>
    <name type="common">Xylohypha bantiana</name>
    <dbReference type="NCBI Taxonomy" id="1442370"/>
    <lineage>
        <taxon>Eukaryota</taxon>
        <taxon>Fungi</taxon>
        <taxon>Dikarya</taxon>
        <taxon>Ascomycota</taxon>
        <taxon>Pezizomycotina</taxon>
        <taxon>Eurotiomycetes</taxon>
        <taxon>Chaetothyriomycetidae</taxon>
        <taxon>Chaetothyriales</taxon>
        <taxon>Herpotrichiellaceae</taxon>
        <taxon>Cladophialophora</taxon>
    </lineage>
</organism>
<dbReference type="GeneID" id="27705225"/>
<dbReference type="SUPFAM" id="SSF54909">
    <property type="entry name" value="Dimeric alpha+beta barrel"/>
    <property type="match status" value="1"/>
</dbReference>
<dbReference type="InterPro" id="IPR011008">
    <property type="entry name" value="Dimeric_a/b-barrel"/>
</dbReference>
<protein>
    <recommendedName>
        <fullName evidence="3">EthD domain-containing protein</fullName>
    </recommendedName>
</protein>
<dbReference type="Gene3D" id="3.30.70.100">
    <property type="match status" value="1"/>
</dbReference>
<gene>
    <name evidence="1" type="ORF">Z519_12297</name>
</gene>
<accession>A0A0D2EAM6</accession>
<dbReference type="RefSeq" id="XP_016613855.1">
    <property type="nucleotide sequence ID" value="XM_016770003.1"/>
</dbReference>
<keyword evidence="2" id="KW-1185">Reference proteome</keyword>
<reference evidence="1" key="1">
    <citation type="submission" date="2015-01" db="EMBL/GenBank/DDBJ databases">
        <title>The Genome Sequence of Cladophialophora bantiana CBS 173.52.</title>
        <authorList>
            <consortium name="The Broad Institute Genomics Platform"/>
            <person name="Cuomo C."/>
            <person name="de Hoog S."/>
            <person name="Gorbushina A."/>
            <person name="Stielow B."/>
            <person name="Teixiera M."/>
            <person name="Abouelleil A."/>
            <person name="Chapman S.B."/>
            <person name="Priest M."/>
            <person name="Young S.K."/>
            <person name="Wortman J."/>
            <person name="Nusbaum C."/>
            <person name="Birren B."/>
        </authorList>
    </citation>
    <scope>NUCLEOTIDE SEQUENCE [LARGE SCALE GENOMIC DNA]</scope>
    <source>
        <strain evidence="1">CBS 173.52</strain>
    </source>
</reference>
<sequence>MAITVTVLYANVPGGRVDVQKYLTGHAPKVIKEMGPFGLRGVRAVQLHGSPIKPGADKQYLLQVSLDWDSLEAFNVAFKATSERLMGDIDSFSNLSPLVMYGEIVLEQKLQVM</sequence>
<evidence type="ECO:0000313" key="1">
    <source>
        <dbReference type="EMBL" id="KIW87186.1"/>
    </source>
</evidence>
<dbReference type="Proteomes" id="UP000053789">
    <property type="component" value="Unassembled WGS sequence"/>
</dbReference>
<name>A0A0D2EAM6_CLAB1</name>
<proteinExistence type="predicted"/>
<dbReference type="OrthoDB" id="4892971at2759"/>
<evidence type="ECO:0008006" key="3">
    <source>
        <dbReference type="Google" id="ProtNLM"/>
    </source>
</evidence>
<dbReference type="VEuPathDB" id="FungiDB:Z519_12297"/>
<dbReference type="EMBL" id="KN847006">
    <property type="protein sequence ID" value="KIW87186.1"/>
    <property type="molecule type" value="Genomic_DNA"/>
</dbReference>
<dbReference type="HOGENOM" id="CLU_115019_1_2_1"/>
<evidence type="ECO:0000313" key="2">
    <source>
        <dbReference type="Proteomes" id="UP000053789"/>
    </source>
</evidence>
<dbReference type="AlphaFoldDB" id="A0A0D2EAM6"/>